<feature type="domain" description="ERCC4" evidence="15">
    <location>
        <begin position="234"/>
        <end position="358"/>
    </location>
</feature>
<comment type="subcellular location">
    <subcellularLocation>
        <location evidence="2 14">Nucleus</location>
    </subcellularLocation>
</comment>
<evidence type="ECO:0000256" key="10">
    <source>
        <dbReference type="ARBA" id="ARBA00023172"/>
    </source>
</evidence>
<evidence type="ECO:0000256" key="2">
    <source>
        <dbReference type="ARBA" id="ARBA00004123"/>
    </source>
</evidence>
<evidence type="ECO:0000256" key="1">
    <source>
        <dbReference type="ARBA" id="ARBA00001946"/>
    </source>
</evidence>
<accession>A0A915Z3Z9</accession>
<dbReference type="GO" id="GO:0006308">
    <property type="term" value="P:DNA catabolic process"/>
    <property type="evidence" value="ECO:0007669"/>
    <property type="project" value="UniProtKB-UniRule"/>
</dbReference>
<dbReference type="GO" id="GO:0048257">
    <property type="term" value="F:3'-flap endonuclease activity"/>
    <property type="evidence" value="ECO:0007669"/>
    <property type="project" value="TreeGrafter"/>
</dbReference>
<gene>
    <name evidence="16" type="ORF">CHRIB12_LOCUS8625</name>
</gene>
<keyword evidence="8 14" id="KW-0378">Hydrolase</keyword>
<evidence type="ECO:0000256" key="7">
    <source>
        <dbReference type="ARBA" id="ARBA00022763"/>
    </source>
</evidence>
<dbReference type="GO" id="GO:0048476">
    <property type="term" value="C:Holliday junction resolvase complex"/>
    <property type="evidence" value="ECO:0007669"/>
    <property type="project" value="UniProtKB-UniRule"/>
</dbReference>
<keyword evidence="11 14" id="KW-0234">DNA repair</keyword>
<keyword evidence="6 14" id="KW-0255">Endonuclease</keyword>
<evidence type="ECO:0000256" key="3">
    <source>
        <dbReference type="ARBA" id="ARBA00010015"/>
    </source>
</evidence>
<evidence type="ECO:0000256" key="4">
    <source>
        <dbReference type="ARBA" id="ARBA00022722"/>
    </source>
</evidence>
<keyword evidence="4 14" id="KW-0540">Nuclease</keyword>
<dbReference type="Proteomes" id="UP000684084">
    <property type="component" value="Unassembled WGS sequence"/>
</dbReference>
<dbReference type="OrthoDB" id="5963188at2759"/>
<dbReference type="AlphaFoldDB" id="A0A915Z3Z9"/>
<dbReference type="InterPro" id="IPR047417">
    <property type="entry name" value="WHD_MUS81"/>
</dbReference>
<comment type="similarity">
    <text evidence="3 14">Belongs to the XPF family.</text>
</comment>
<comment type="cofactor">
    <cofactor evidence="1 14">
        <name>Mg(2+)</name>
        <dbReference type="ChEBI" id="CHEBI:18420"/>
    </cofactor>
</comment>
<dbReference type="EC" id="3.1.22.-" evidence="14"/>
<dbReference type="GO" id="GO:0031573">
    <property type="term" value="P:mitotic intra-S DNA damage checkpoint signaling"/>
    <property type="evidence" value="ECO:0007669"/>
    <property type="project" value="TreeGrafter"/>
</dbReference>
<evidence type="ECO:0000259" key="15">
    <source>
        <dbReference type="SMART" id="SM00891"/>
    </source>
</evidence>
<evidence type="ECO:0000256" key="8">
    <source>
        <dbReference type="ARBA" id="ARBA00022801"/>
    </source>
</evidence>
<dbReference type="InterPro" id="IPR033309">
    <property type="entry name" value="Mus81"/>
</dbReference>
<dbReference type="GO" id="GO:0005634">
    <property type="term" value="C:nucleus"/>
    <property type="evidence" value="ECO:0007669"/>
    <property type="project" value="UniProtKB-SubCell"/>
</dbReference>
<evidence type="ECO:0000256" key="9">
    <source>
        <dbReference type="ARBA" id="ARBA00022842"/>
    </source>
</evidence>
<dbReference type="InterPro" id="IPR010996">
    <property type="entry name" value="HHH_MUS81"/>
</dbReference>
<dbReference type="VEuPathDB" id="FungiDB:RhiirFUN_018990"/>
<keyword evidence="10 14" id="KW-0233">DNA recombination</keyword>
<reference evidence="16" key="1">
    <citation type="submission" date="2020-05" db="EMBL/GenBank/DDBJ databases">
        <authorList>
            <person name="Rincon C."/>
            <person name="Sanders R I."/>
            <person name="Robbins C."/>
            <person name="Chaturvedi A."/>
        </authorList>
    </citation>
    <scope>NUCLEOTIDE SEQUENCE</scope>
    <source>
        <strain evidence="16">CHB12</strain>
    </source>
</reference>
<protein>
    <recommendedName>
        <fullName evidence="14">Crossover junction endonuclease MUS81</fullName>
        <ecNumber evidence="14">3.1.22.-</ecNumber>
    </recommendedName>
</protein>
<evidence type="ECO:0000256" key="6">
    <source>
        <dbReference type="ARBA" id="ARBA00022759"/>
    </source>
</evidence>
<dbReference type="GO" id="GO:0046872">
    <property type="term" value="F:metal ion binding"/>
    <property type="evidence" value="ECO:0007669"/>
    <property type="project" value="UniProtKB-UniRule"/>
</dbReference>
<dbReference type="GO" id="GO:0008821">
    <property type="term" value="F:crossover junction DNA endonuclease activity"/>
    <property type="evidence" value="ECO:0007669"/>
    <property type="project" value="UniProtKB-UniRule"/>
</dbReference>
<dbReference type="CDD" id="cd20074">
    <property type="entry name" value="XPF_nuclease_Mus81"/>
    <property type="match status" value="1"/>
</dbReference>
<evidence type="ECO:0000256" key="12">
    <source>
        <dbReference type="ARBA" id="ARBA00023242"/>
    </source>
</evidence>
<dbReference type="PANTHER" id="PTHR13451">
    <property type="entry name" value="CLASS II CROSSOVER JUNCTION ENDONUCLEASE MUS81"/>
    <property type="match status" value="1"/>
</dbReference>
<dbReference type="SMART" id="SM00891">
    <property type="entry name" value="ERCC4"/>
    <property type="match status" value="1"/>
</dbReference>
<keyword evidence="12 14" id="KW-0539">Nucleus</keyword>
<comment type="caution">
    <text evidence="16">The sequence shown here is derived from an EMBL/GenBank/DDBJ whole genome shotgun (WGS) entry which is preliminary data.</text>
</comment>
<keyword evidence="5 14" id="KW-0479">Metal-binding</keyword>
<dbReference type="InterPro" id="IPR047416">
    <property type="entry name" value="XPF_nuclease_Mus81"/>
</dbReference>
<comment type="function">
    <text evidence="14">Interacts with EME1 to form a DNA structure-specific endonuclease with substrate preference for branched DNA structures with a 5'-end at the branch nick. Typical substrates include 3'-flap structures, D-loops, replication forks and nicked Holliday junctions. May be required in mitosis for the processing of stalled or collapsed replication fork intermediates. May be required in meiosis for the repair of meiosis-specific double strand breaks subsequent to single-end invasion (SEI).</text>
</comment>
<dbReference type="CDD" id="cd21036">
    <property type="entry name" value="WH_MUS81"/>
    <property type="match status" value="1"/>
</dbReference>
<evidence type="ECO:0000256" key="13">
    <source>
        <dbReference type="ARBA" id="ARBA00023254"/>
    </source>
</evidence>
<dbReference type="InterPro" id="IPR006166">
    <property type="entry name" value="ERCC4_domain"/>
</dbReference>
<evidence type="ECO:0000313" key="16">
    <source>
        <dbReference type="EMBL" id="CAB5361325.1"/>
    </source>
</evidence>
<evidence type="ECO:0000256" key="14">
    <source>
        <dbReference type="RuleBase" id="RU369042"/>
    </source>
</evidence>
<dbReference type="Pfam" id="PF14716">
    <property type="entry name" value="HHH_8"/>
    <property type="match status" value="1"/>
</dbReference>
<dbReference type="EMBL" id="CAGKOT010000016">
    <property type="protein sequence ID" value="CAB5361325.1"/>
    <property type="molecule type" value="Genomic_DNA"/>
</dbReference>
<dbReference type="GO" id="GO:0000712">
    <property type="term" value="P:resolution of meiotic recombination intermediates"/>
    <property type="evidence" value="ECO:0007669"/>
    <property type="project" value="TreeGrafter"/>
</dbReference>
<comment type="subunit">
    <text evidence="14">Interacts with EME1.</text>
</comment>
<dbReference type="Pfam" id="PF21136">
    <property type="entry name" value="WHD_MUS81"/>
    <property type="match status" value="1"/>
</dbReference>
<dbReference type="PANTHER" id="PTHR13451:SF0">
    <property type="entry name" value="CROSSOVER JUNCTION ENDONUCLEASE MUS81"/>
    <property type="match status" value="1"/>
</dbReference>
<dbReference type="FunFam" id="1.10.10.10:FF:000307">
    <property type="entry name" value="Crossover junction endonuclease MUS81"/>
    <property type="match status" value="1"/>
</dbReference>
<dbReference type="GO" id="GO:0003677">
    <property type="term" value="F:DNA binding"/>
    <property type="evidence" value="ECO:0007669"/>
    <property type="project" value="UniProtKB-UniRule"/>
</dbReference>
<organism evidence="16 17">
    <name type="scientific">Rhizophagus irregularis</name>
    <dbReference type="NCBI Taxonomy" id="588596"/>
    <lineage>
        <taxon>Eukaryota</taxon>
        <taxon>Fungi</taxon>
        <taxon>Fungi incertae sedis</taxon>
        <taxon>Mucoromycota</taxon>
        <taxon>Glomeromycotina</taxon>
        <taxon>Glomeromycetes</taxon>
        <taxon>Glomerales</taxon>
        <taxon>Glomeraceae</taxon>
        <taxon>Rhizophagus</taxon>
    </lineage>
</organism>
<evidence type="ECO:0000256" key="11">
    <source>
        <dbReference type="ARBA" id="ARBA00023204"/>
    </source>
</evidence>
<keyword evidence="13" id="KW-0469">Meiosis</keyword>
<keyword evidence="9 14" id="KW-0460">Magnesium</keyword>
<evidence type="ECO:0000313" key="17">
    <source>
        <dbReference type="Proteomes" id="UP000684084"/>
    </source>
</evidence>
<proteinExistence type="inferred from homology"/>
<keyword evidence="7 14" id="KW-0227">DNA damage</keyword>
<name>A0A915Z3Z9_9GLOM</name>
<sequence>MFINIKAHDSVEKYSIPFQHPAETVILNGIGPTLIQKLERKLKQYCEENRLPMPLRPDEETIRTLSQNIDQNQEFKSTEHESKKQKKATIPKTYILQYRSGSYAIMLALYKSCEFESTSSMTKTELIKEAQQYCNASFDMPSAHQKYYTAWSCMKTLLNKDYVYKNGYPVRFSLTESGLKIAKQMVQTAKSQEKVIFLNVDIDQLGAIKYAEREISLSVNDNLLNYSNDKESGIIALNNSEVFLTNDFNKIGKGQLIRLTTSTILSVSKSNSFCDIKPVEWAPGLKISVRNLELGDVIWVVRKYNSFTQEEIVLDYIIERKRMDDLISSIKDGRFREQKFRLSRSGIGQIIYFIEDYNLKEVAEFGIDAIKSAMTSTQVLNGFFLKCIGAIDQSIDYLVRMTNMLKKLYENKTIYSISDGAIYRANFLDLKQNLTTIYTNYTFIKFLMTIRGLSAEKTAEIVKIYPTPHHLFDAFDFLDNEEKKKKMLINVSGNMICRKNIGSALSEKVYQIWNNDVYL</sequence>
<dbReference type="GO" id="GO:0000727">
    <property type="term" value="P:double-strand break repair via break-induced replication"/>
    <property type="evidence" value="ECO:0007669"/>
    <property type="project" value="UniProtKB-UniRule"/>
</dbReference>
<evidence type="ECO:0000256" key="5">
    <source>
        <dbReference type="ARBA" id="ARBA00022723"/>
    </source>
</evidence>
<dbReference type="Pfam" id="PF02732">
    <property type="entry name" value="ERCC4"/>
    <property type="match status" value="1"/>
</dbReference>